<dbReference type="EMBL" id="VJMJ01000281">
    <property type="protein sequence ID" value="KAF0724116.1"/>
    <property type="molecule type" value="Genomic_DNA"/>
</dbReference>
<evidence type="ECO:0000256" key="2">
    <source>
        <dbReference type="SAM" id="Phobius"/>
    </source>
</evidence>
<keyword evidence="2" id="KW-1133">Transmembrane helix</keyword>
<keyword evidence="4" id="KW-1185">Reference proteome</keyword>
<protein>
    <submittedName>
        <fullName evidence="3">Uncharacterized protein</fullName>
    </submittedName>
</protein>
<reference evidence="3 4" key="1">
    <citation type="submission" date="2019-07" db="EMBL/GenBank/DDBJ databases">
        <title>Genomics analysis of Aphanomyces spp. identifies a new class of oomycete effector associated with host adaptation.</title>
        <authorList>
            <person name="Gaulin E."/>
        </authorList>
    </citation>
    <scope>NUCLEOTIDE SEQUENCE [LARGE SCALE GENOMIC DNA]</scope>
    <source>
        <strain evidence="3 4">ATCC 201684</strain>
    </source>
</reference>
<name>A0A6G0WA51_9STRA</name>
<keyword evidence="2" id="KW-0472">Membrane</keyword>
<evidence type="ECO:0000313" key="3">
    <source>
        <dbReference type="EMBL" id="KAF0724116.1"/>
    </source>
</evidence>
<comment type="caution">
    <text evidence="3">The sequence shown here is derived from an EMBL/GenBank/DDBJ whole genome shotgun (WGS) entry which is preliminary data.</text>
</comment>
<accession>A0A6G0WA51</accession>
<feature type="region of interest" description="Disordered" evidence="1">
    <location>
        <begin position="107"/>
        <end position="158"/>
    </location>
</feature>
<keyword evidence="2" id="KW-0812">Transmembrane</keyword>
<dbReference type="AlphaFoldDB" id="A0A6G0WA51"/>
<feature type="transmembrane region" description="Helical" evidence="2">
    <location>
        <begin position="50"/>
        <end position="70"/>
    </location>
</feature>
<sequence length="158" mass="17185">MTIISIVIMVNVSVIIIMIIVSVNIMIIVSTVIMVILTVIMIIVSAVIPVIVNVVIIIDLCLVIVANIMARINMLIKFRLIFPCVNVKSVDFFLQPLASSRAQRRSQWQQNQNKIPANAAGRHGEVADESQRGHGPPGAPPPRAPPSHFRVAAGRLGP</sequence>
<feature type="compositionally biased region" description="Basic and acidic residues" evidence="1">
    <location>
        <begin position="122"/>
        <end position="132"/>
    </location>
</feature>
<gene>
    <name evidence="3" type="ORF">Ae201684_017125</name>
</gene>
<feature type="transmembrane region" description="Helical" evidence="2">
    <location>
        <begin position="12"/>
        <end position="44"/>
    </location>
</feature>
<organism evidence="3 4">
    <name type="scientific">Aphanomyces euteiches</name>
    <dbReference type="NCBI Taxonomy" id="100861"/>
    <lineage>
        <taxon>Eukaryota</taxon>
        <taxon>Sar</taxon>
        <taxon>Stramenopiles</taxon>
        <taxon>Oomycota</taxon>
        <taxon>Saprolegniomycetes</taxon>
        <taxon>Saprolegniales</taxon>
        <taxon>Verrucalvaceae</taxon>
        <taxon>Aphanomyces</taxon>
    </lineage>
</organism>
<proteinExistence type="predicted"/>
<evidence type="ECO:0000313" key="4">
    <source>
        <dbReference type="Proteomes" id="UP000481153"/>
    </source>
</evidence>
<evidence type="ECO:0000256" key="1">
    <source>
        <dbReference type="SAM" id="MobiDB-lite"/>
    </source>
</evidence>
<dbReference type="Proteomes" id="UP000481153">
    <property type="component" value="Unassembled WGS sequence"/>
</dbReference>